<feature type="compositionally biased region" description="Basic residues" evidence="1">
    <location>
        <begin position="546"/>
        <end position="555"/>
    </location>
</feature>
<gene>
    <name evidence="3" type="ORF">DPMN_121832</name>
</gene>
<feature type="compositionally biased region" description="Basic and acidic residues" evidence="1">
    <location>
        <begin position="313"/>
        <end position="339"/>
    </location>
</feature>
<feature type="domain" description="CCDC66" evidence="2">
    <location>
        <begin position="681"/>
        <end position="794"/>
    </location>
</feature>
<feature type="compositionally biased region" description="Basic and acidic residues" evidence="1">
    <location>
        <begin position="362"/>
        <end position="377"/>
    </location>
</feature>
<feature type="region of interest" description="Disordered" evidence="1">
    <location>
        <begin position="362"/>
        <end position="463"/>
    </location>
</feature>
<feature type="compositionally biased region" description="Basic and acidic residues" evidence="1">
    <location>
        <begin position="703"/>
        <end position="753"/>
    </location>
</feature>
<feature type="region of interest" description="Disordered" evidence="1">
    <location>
        <begin position="617"/>
        <end position="754"/>
    </location>
</feature>
<feature type="compositionally biased region" description="Basic and acidic residues" evidence="1">
    <location>
        <begin position="253"/>
        <end position="265"/>
    </location>
</feature>
<dbReference type="GO" id="GO:0008017">
    <property type="term" value="F:microtubule binding"/>
    <property type="evidence" value="ECO:0007669"/>
    <property type="project" value="TreeGrafter"/>
</dbReference>
<dbReference type="GO" id="GO:0005874">
    <property type="term" value="C:microtubule"/>
    <property type="evidence" value="ECO:0007669"/>
    <property type="project" value="TreeGrafter"/>
</dbReference>
<feature type="compositionally biased region" description="Basic and acidic residues" evidence="1">
    <location>
        <begin position="617"/>
        <end position="644"/>
    </location>
</feature>
<dbReference type="AlphaFoldDB" id="A0A9D4GNH5"/>
<comment type="caution">
    <text evidence="3">The sequence shown here is derived from an EMBL/GenBank/DDBJ whole genome shotgun (WGS) entry which is preliminary data.</text>
</comment>
<evidence type="ECO:0000259" key="2">
    <source>
        <dbReference type="Pfam" id="PF15236"/>
    </source>
</evidence>
<keyword evidence="4" id="KW-1185">Reference proteome</keyword>
<dbReference type="Pfam" id="PF15236">
    <property type="entry name" value="CCDC66"/>
    <property type="match status" value="1"/>
</dbReference>
<feature type="compositionally biased region" description="Low complexity" evidence="1">
    <location>
        <begin position="518"/>
        <end position="533"/>
    </location>
</feature>
<feature type="compositionally biased region" description="Basic and acidic residues" evidence="1">
    <location>
        <begin position="25"/>
        <end position="35"/>
    </location>
</feature>
<evidence type="ECO:0000313" key="3">
    <source>
        <dbReference type="EMBL" id="KAH3820088.1"/>
    </source>
</evidence>
<dbReference type="PANTHER" id="PTHR22736:SF2">
    <property type="entry name" value="COILED-COIL DOMAIN-CONTAINING PROTEIN 66"/>
    <property type="match status" value="1"/>
</dbReference>
<reference evidence="3" key="1">
    <citation type="journal article" date="2019" name="bioRxiv">
        <title>The Genome of the Zebra Mussel, Dreissena polymorpha: A Resource for Invasive Species Research.</title>
        <authorList>
            <person name="McCartney M.A."/>
            <person name="Auch B."/>
            <person name="Kono T."/>
            <person name="Mallez S."/>
            <person name="Zhang Y."/>
            <person name="Obille A."/>
            <person name="Becker A."/>
            <person name="Abrahante J.E."/>
            <person name="Garbe J."/>
            <person name="Badalamenti J.P."/>
            <person name="Herman A."/>
            <person name="Mangelson H."/>
            <person name="Liachko I."/>
            <person name="Sullivan S."/>
            <person name="Sone E.D."/>
            <person name="Koren S."/>
            <person name="Silverstein K.A.T."/>
            <person name="Beckman K.B."/>
            <person name="Gohl D.M."/>
        </authorList>
    </citation>
    <scope>NUCLEOTIDE SEQUENCE</scope>
    <source>
        <strain evidence="3">Duluth1</strain>
        <tissue evidence="3">Whole animal</tissue>
    </source>
</reference>
<dbReference type="Proteomes" id="UP000828390">
    <property type="component" value="Unassembled WGS sequence"/>
</dbReference>
<dbReference type="PANTHER" id="PTHR22736">
    <property type="entry name" value="COILED-COIL DOMAIN-CONTAINING PROTEIN 66"/>
    <property type="match status" value="1"/>
</dbReference>
<dbReference type="InterPro" id="IPR040467">
    <property type="entry name" value="CCDC66_dom"/>
</dbReference>
<dbReference type="InterPro" id="IPR039183">
    <property type="entry name" value="CCD66"/>
</dbReference>
<dbReference type="GO" id="GO:0060271">
    <property type="term" value="P:cilium assembly"/>
    <property type="evidence" value="ECO:0007669"/>
    <property type="project" value="TreeGrafter"/>
</dbReference>
<reference evidence="3" key="2">
    <citation type="submission" date="2020-11" db="EMBL/GenBank/DDBJ databases">
        <authorList>
            <person name="McCartney M.A."/>
            <person name="Auch B."/>
            <person name="Kono T."/>
            <person name="Mallez S."/>
            <person name="Becker A."/>
            <person name="Gohl D.M."/>
            <person name="Silverstein K.A.T."/>
            <person name="Koren S."/>
            <person name="Bechman K.B."/>
            <person name="Herman A."/>
            <person name="Abrahante J.E."/>
            <person name="Garbe J."/>
        </authorList>
    </citation>
    <scope>NUCLEOTIDE SEQUENCE</scope>
    <source>
        <strain evidence="3">Duluth1</strain>
        <tissue evidence="3">Whole animal</tissue>
    </source>
</reference>
<feature type="region of interest" description="Disordered" evidence="1">
    <location>
        <begin position="25"/>
        <end position="54"/>
    </location>
</feature>
<sequence length="824" mass="94877">MLETVPKKDRKFGYKQRNQRFPVRRYADDRHHVDTDLVSLTPEEPHPPPKPVKNFIQRNREKVKKPEGTVTLTQEQLNAILRSVGKVAGGSENAVKISIDQKDKTHSEVLVESPRRHDNDDEYDDQRERRRKKKSSEKKQEDNSIYSFLDGKSKGKSTSDNESQHSEGSVEQTRDTKKSHRRQDRKSRRTDEDNDDDYNEEPVRDRKRRNKSKREVDNDADDNDYDGRTRKPVSKNRQDELDNEINGFRHRIRLEGEDSDTELREVRRRRNRSKPRDSEDDDEADIDRPVQRTKSERHRKDEGSKERQRKARKESEERVANESLTKKDDELIPSPRDKIGLPNDLSWRHMTKAERRRLEIARQKFDEGEEKKEEDRIQQLNAKYAPDSVLNLKPQRHKGPHSDPATRVTRADIGRTTDLSNYTDNNRRGRHSRTPSPDINEPAHSSPVDASPKTAMGIPRRHMTLAEKKRLEWEKDRVETVALQQHVGNYDPWGRPGAGAPLRTKSGHVVADYKGRQELLQNASEQAAQQESSGPSAPRVEDKGTSRKVGRRPRSRSPAAPAPSAPTQQPLGHQAGVPLTMRSSFVLGQAAPDINLLESAKERERKKWRAELEQQIEEKRQRDLNRPRENDETWAEKFGRDHRPIPFPEQTRDPGGGGADMNTSADGGGGLLPLESHRDTSSAPEQGQEQSYLRGQNVPLDPATKREVEEKRRRYLEHQAAKERQKRREDMEEERKLQAERDALKKDQTERGKSQGLNLVNQLKAAMDEAQAKALQEKYQRKMQHLEAGGHDTKKLREHLEGRHLSAVSAYGSCSWKTGLNSCS</sequence>
<feature type="compositionally biased region" description="Polar residues" evidence="1">
    <location>
        <begin position="681"/>
        <end position="694"/>
    </location>
</feature>
<dbReference type="GO" id="GO:0005929">
    <property type="term" value="C:cilium"/>
    <property type="evidence" value="ECO:0007669"/>
    <property type="project" value="TreeGrafter"/>
</dbReference>
<feature type="region of interest" description="Disordered" evidence="1">
    <location>
        <begin position="486"/>
        <end position="578"/>
    </location>
</feature>
<evidence type="ECO:0000313" key="4">
    <source>
        <dbReference type="Proteomes" id="UP000828390"/>
    </source>
</evidence>
<protein>
    <recommendedName>
        <fullName evidence="2">CCDC66 domain-containing protein</fullName>
    </recommendedName>
</protein>
<name>A0A9D4GNH5_DREPO</name>
<accession>A0A9D4GNH5</accession>
<feature type="region of interest" description="Disordered" evidence="1">
    <location>
        <begin position="100"/>
        <end position="345"/>
    </location>
</feature>
<feature type="compositionally biased region" description="Basic and acidic residues" evidence="1">
    <location>
        <begin position="286"/>
        <end position="306"/>
    </location>
</feature>
<feature type="compositionally biased region" description="Basic and acidic residues" evidence="1">
    <location>
        <begin position="151"/>
        <end position="165"/>
    </location>
</feature>
<evidence type="ECO:0000256" key="1">
    <source>
        <dbReference type="SAM" id="MobiDB-lite"/>
    </source>
</evidence>
<proteinExistence type="predicted"/>
<feature type="compositionally biased region" description="Basic and acidic residues" evidence="1">
    <location>
        <begin position="100"/>
        <end position="119"/>
    </location>
</feature>
<dbReference type="EMBL" id="JAIWYP010000005">
    <property type="protein sequence ID" value="KAH3820088.1"/>
    <property type="molecule type" value="Genomic_DNA"/>
</dbReference>
<feature type="compositionally biased region" description="Basic residues" evidence="1">
    <location>
        <begin position="177"/>
        <end position="188"/>
    </location>
</feature>
<organism evidence="3 4">
    <name type="scientific">Dreissena polymorpha</name>
    <name type="common">Zebra mussel</name>
    <name type="synonym">Mytilus polymorpha</name>
    <dbReference type="NCBI Taxonomy" id="45954"/>
    <lineage>
        <taxon>Eukaryota</taxon>
        <taxon>Metazoa</taxon>
        <taxon>Spiralia</taxon>
        <taxon>Lophotrochozoa</taxon>
        <taxon>Mollusca</taxon>
        <taxon>Bivalvia</taxon>
        <taxon>Autobranchia</taxon>
        <taxon>Heteroconchia</taxon>
        <taxon>Euheterodonta</taxon>
        <taxon>Imparidentia</taxon>
        <taxon>Neoheterodontei</taxon>
        <taxon>Myida</taxon>
        <taxon>Dreissenoidea</taxon>
        <taxon>Dreissenidae</taxon>
        <taxon>Dreissena</taxon>
    </lineage>
</organism>